<gene>
    <name evidence="3" type="ORF">J2X19_000032</name>
</gene>
<reference evidence="3 4" key="1">
    <citation type="submission" date="2023-07" db="EMBL/GenBank/DDBJ databases">
        <title>Sorghum-associated microbial communities from plants grown in Nebraska, USA.</title>
        <authorList>
            <person name="Schachtman D."/>
        </authorList>
    </citation>
    <scope>NUCLEOTIDE SEQUENCE [LARGE SCALE GENOMIC DNA]</scope>
    <source>
        <strain evidence="3 4">BE313</strain>
    </source>
</reference>
<dbReference type="InterPro" id="IPR013658">
    <property type="entry name" value="SGL"/>
</dbReference>
<comment type="similarity">
    <text evidence="1">Belongs to the SMP-30/CGR1 family.</text>
</comment>
<evidence type="ECO:0000259" key="2">
    <source>
        <dbReference type="Pfam" id="PF08450"/>
    </source>
</evidence>
<protein>
    <submittedName>
        <fullName evidence="3">Sugar lactone lactonase YvrE</fullName>
    </submittedName>
</protein>
<evidence type="ECO:0000313" key="3">
    <source>
        <dbReference type="EMBL" id="MDR7375374.1"/>
    </source>
</evidence>
<dbReference type="Proteomes" id="UP001180487">
    <property type="component" value="Unassembled WGS sequence"/>
</dbReference>
<name>A0ABU2C215_9BURK</name>
<dbReference type="InterPro" id="IPR011042">
    <property type="entry name" value="6-blade_b-propeller_TolB-like"/>
</dbReference>
<dbReference type="PANTHER" id="PTHR10907">
    <property type="entry name" value="REGUCALCIN"/>
    <property type="match status" value="1"/>
</dbReference>
<organism evidence="3 4">
    <name type="scientific">Rhodoferax ferrireducens</name>
    <dbReference type="NCBI Taxonomy" id="192843"/>
    <lineage>
        <taxon>Bacteria</taxon>
        <taxon>Pseudomonadati</taxon>
        <taxon>Pseudomonadota</taxon>
        <taxon>Betaproteobacteria</taxon>
        <taxon>Burkholderiales</taxon>
        <taxon>Comamonadaceae</taxon>
        <taxon>Rhodoferax</taxon>
    </lineage>
</organism>
<comment type="caution">
    <text evidence="3">The sequence shown here is derived from an EMBL/GenBank/DDBJ whole genome shotgun (WGS) entry which is preliminary data.</text>
</comment>
<dbReference type="Gene3D" id="2.120.10.30">
    <property type="entry name" value="TolB, C-terminal domain"/>
    <property type="match status" value="1"/>
</dbReference>
<dbReference type="SUPFAM" id="SSF63829">
    <property type="entry name" value="Calcium-dependent phosphotriesterase"/>
    <property type="match status" value="1"/>
</dbReference>
<dbReference type="PANTHER" id="PTHR10907:SF47">
    <property type="entry name" value="REGUCALCIN"/>
    <property type="match status" value="1"/>
</dbReference>
<dbReference type="RefSeq" id="WP_310369543.1">
    <property type="nucleotide sequence ID" value="NZ_JAVDXT010000001.1"/>
</dbReference>
<feature type="domain" description="SMP-30/Gluconolactonase/LRE-like region" evidence="2">
    <location>
        <begin position="17"/>
        <end position="261"/>
    </location>
</feature>
<evidence type="ECO:0000313" key="4">
    <source>
        <dbReference type="Proteomes" id="UP001180487"/>
    </source>
</evidence>
<evidence type="ECO:0000256" key="1">
    <source>
        <dbReference type="ARBA" id="ARBA00008853"/>
    </source>
</evidence>
<keyword evidence="4" id="KW-1185">Reference proteome</keyword>
<dbReference type="EMBL" id="JAVDXT010000001">
    <property type="protein sequence ID" value="MDR7375374.1"/>
    <property type="molecule type" value="Genomic_DNA"/>
</dbReference>
<dbReference type="Pfam" id="PF08450">
    <property type="entry name" value="SGL"/>
    <property type="match status" value="1"/>
</dbReference>
<dbReference type="PRINTS" id="PR01790">
    <property type="entry name" value="SMP30FAMILY"/>
</dbReference>
<sequence>MPLPTPITPIWPANLQLGEGTLWHAASARFFFVDILGQAVHAWTPSTDTRQTWLLPEKVGWLVPCADGQGFVAGFQSGFVRLTLEPELKIERLGSPHPDQPGLRLNDAKADAAGRIWAGSMHHENPQQPLGQLACLHPDGRIEIAERDIHIANGPAISADGTVMLHTDSLLRSIYRYTLGANGQLQGKSLWKRFAVEEGEPDGMTFDAEGHLWVAFWGGGCLRRFNLAGDELQRINLPASQITNVAFGGENLDLMLVTSARAGLSAAQLAEQPLAGSAFVLRTGVRGLVPAVWGRPA</sequence>
<accession>A0ABU2C215</accession>
<dbReference type="InterPro" id="IPR005511">
    <property type="entry name" value="SMP-30"/>
</dbReference>
<proteinExistence type="inferred from homology"/>